<dbReference type="EMBL" id="JBHMCA010000067">
    <property type="protein sequence ID" value="MFB9449442.1"/>
    <property type="molecule type" value="Genomic_DNA"/>
</dbReference>
<dbReference type="PANTHER" id="PTHR45947:SF3">
    <property type="entry name" value="SULFOQUINOVOSYL TRANSFERASE SQD2"/>
    <property type="match status" value="1"/>
</dbReference>
<keyword evidence="2 4" id="KW-0808">Transferase</keyword>
<dbReference type="InterPro" id="IPR028098">
    <property type="entry name" value="Glyco_trans_4-like_N"/>
</dbReference>
<reference evidence="4 5" key="1">
    <citation type="submission" date="2024-09" db="EMBL/GenBank/DDBJ databases">
        <authorList>
            <person name="Sun Q."/>
            <person name="Mori K."/>
        </authorList>
    </citation>
    <scope>NUCLEOTIDE SEQUENCE [LARGE SCALE GENOMIC DNA]</scope>
    <source>
        <strain evidence="4 5">JCM 3307</strain>
    </source>
</reference>
<sequence length="362" mass="39024">MRILVCNWKDLRHPRAGGAEVYTHEIARRWVAAGHEVTLCCAAVDGAPSTEDVDGVRVVRRGSRMGVYGAARDYYRGAGSGRFDVVVDEVNTRPFGCPAWAGPTPVVALIHQVCREIWRYEMPLPVALLGRYVLEPAWLRRYRDVRVLTVSASSRDSLRRYGLRDVTVVPAGVVHRPRPDVSREAEPTVVFLGRLAGNKRPLAALAAFHRLRARVPAAQMWFIGDGPQRAALAAAAGPGVTLFGRVGRAERDELLARAHVLVVTSVREGWGLVVDEAAAMGTPTVGYDRPGLRDSVPAAGGVLVEPTPAALAAALERGLPAWTAASARHGWRGGAADWDTVAAAVLDQIIAGDGARHSWEAR</sequence>
<keyword evidence="5" id="KW-1185">Reference proteome</keyword>
<gene>
    <name evidence="4" type="ORF">ACFFTR_40730</name>
</gene>
<evidence type="ECO:0000256" key="1">
    <source>
        <dbReference type="ARBA" id="ARBA00022676"/>
    </source>
</evidence>
<dbReference type="Gene3D" id="3.40.50.2000">
    <property type="entry name" value="Glycogen Phosphorylase B"/>
    <property type="match status" value="2"/>
</dbReference>
<dbReference type="CDD" id="cd03801">
    <property type="entry name" value="GT4_PimA-like"/>
    <property type="match status" value="1"/>
</dbReference>
<protein>
    <submittedName>
        <fullName evidence="4">Glycosyltransferase family 4 protein</fullName>
        <ecNumber evidence="4">2.4.-.-</ecNumber>
    </submittedName>
</protein>
<evidence type="ECO:0000259" key="3">
    <source>
        <dbReference type="Pfam" id="PF13439"/>
    </source>
</evidence>
<dbReference type="SUPFAM" id="SSF53756">
    <property type="entry name" value="UDP-Glycosyltransferase/glycogen phosphorylase"/>
    <property type="match status" value="1"/>
</dbReference>
<dbReference type="InterPro" id="IPR050194">
    <property type="entry name" value="Glycosyltransferase_grp1"/>
</dbReference>
<dbReference type="Pfam" id="PF13692">
    <property type="entry name" value="Glyco_trans_1_4"/>
    <property type="match status" value="1"/>
</dbReference>
<evidence type="ECO:0000313" key="5">
    <source>
        <dbReference type="Proteomes" id="UP001589608"/>
    </source>
</evidence>
<dbReference type="EC" id="2.4.-.-" evidence="4"/>
<dbReference type="Pfam" id="PF13439">
    <property type="entry name" value="Glyco_transf_4"/>
    <property type="match status" value="1"/>
</dbReference>
<dbReference type="Proteomes" id="UP001589608">
    <property type="component" value="Unassembled WGS sequence"/>
</dbReference>
<comment type="caution">
    <text evidence="4">The sequence shown here is derived from an EMBL/GenBank/DDBJ whole genome shotgun (WGS) entry which is preliminary data.</text>
</comment>
<keyword evidence="1 4" id="KW-0328">Glycosyltransferase</keyword>
<organism evidence="4 5">
    <name type="scientific">Dactylosporangium vinaceum</name>
    <dbReference type="NCBI Taxonomy" id="53362"/>
    <lineage>
        <taxon>Bacteria</taxon>
        <taxon>Bacillati</taxon>
        <taxon>Actinomycetota</taxon>
        <taxon>Actinomycetes</taxon>
        <taxon>Micromonosporales</taxon>
        <taxon>Micromonosporaceae</taxon>
        <taxon>Dactylosporangium</taxon>
    </lineage>
</organism>
<dbReference type="GO" id="GO:0016757">
    <property type="term" value="F:glycosyltransferase activity"/>
    <property type="evidence" value="ECO:0007669"/>
    <property type="project" value="UniProtKB-KW"/>
</dbReference>
<name>A0ABV5MKQ2_9ACTN</name>
<dbReference type="PANTHER" id="PTHR45947">
    <property type="entry name" value="SULFOQUINOVOSYL TRANSFERASE SQD2"/>
    <property type="match status" value="1"/>
</dbReference>
<dbReference type="RefSeq" id="WP_223094386.1">
    <property type="nucleotide sequence ID" value="NZ_CP061913.1"/>
</dbReference>
<proteinExistence type="predicted"/>
<evidence type="ECO:0000256" key="2">
    <source>
        <dbReference type="ARBA" id="ARBA00022679"/>
    </source>
</evidence>
<accession>A0ABV5MKQ2</accession>
<feature type="domain" description="Glycosyltransferase subfamily 4-like N-terminal" evidence="3">
    <location>
        <begin position="17"/>
        <end position="173"/>
    </location>
</feature>
<evidence type="ECO:0000313" key="4">
    <source>
        <dbReference type="EMBL" id="MFB9449442.1"/>
    </source>
</evidence>